<dbReference type="EMBL" id="CP036291">
    <property type="protein sequence ID" value="QDU86739.1"/>
    <property type="molecule type" value="Genomic_DNA"/>
</dbReference>
<dbReference type="Pfam" id="PF01370">
    <property type="entry name" value="Epimerase"/>
    <property type="match status" value="1"/>
</dbReference>
<dbReference type="AlphaFoldDB" id="A0A518D5J9"/>
<protein>
    <submittedName>
        <fullName evidence="4">Epimerase family protein</fullName>
    </submittedName>
</protein>
<feature type="domain" description="DUF1731" evidence="3">
    <location>
        <begin position="252"/>
        <end position="299"/>
    </location>
</feature>
<dbReference type="CDD" id="cd05242">
    <property type="entry name" value="SDR_a8"/>
    <property type="match status" value="1"/>
</dbReference>
<proteinExistence type="inferred from homology"/>
<dbReference type="InterPro" id="IPR036291">
    <property type="entry name" value="NAD(P)-bd_dom_sf"/>
</dbReference>
<evidence type="ECO:0000259" key="2">
    <source>
        <dbReference type="Pfam" id="PF01370"/>
    </source>
</evidence>
<feature type="domain" description="NAD-dependent epimerase/dehydratase" evidence="2">
    <location>
        <begin position="6"/>
        <end position="220"/>
    </location>
</feature>
<dbReference type="InterPro" id="IPR010099">
    <property type="entry name" value="SDR39U1"/>
</dbReference>
<dbReference type="OrthoDB" id="9801773at2"/>
<dbReference type="Pfam" id="PF08338">
    <property type="entry name" value="DUF1731"/>
    <property type="match status" value="1"/>
</dbReference>
<reference evidence="4 5" key="1">
    <citation type="submission" date="2019-02" db="EMBL/GenBank/DDBJ databases">
        <title>Deep-cultivation of Planctomycetes and their phenomic and genomic characterization uncovers novel biology.</title>
        <authorList>
            <person name="Wiegand S."/>
            <person name="Jogler M."/>
            <person name="Boedeker C."/>
            <person name="Pinto D."/>
            <person name="Vollmers J."/>
            <person name="Rivas-Marin E."/>
            <person name="Kohn T."/>
            <person name="Peeters S.H."/>
            <person name="Heuer A."/>
            <person name="Rast P."/>
            <person name="Oberbeckmann S."/>
            <person name="Bunk B."/>
            <person name="Jeske O."/>
            <person name="Meyerdierks A."/>
            <person name="Storesund J.E."/>
            <person name="Kallscheuer N."/>
            <person name="Luecker S."/>
            <person name="Lage O.M."/>
            <person name="Pohl T."/>
            <person name="Merkel B.J."/>
            <person name="Hornburger P."/>
            <person name="Mueller R.-W."/>
            <person name="Bruemmer F."/>
            <person name="Labrenz M."/>
            <person name="Spormann A.M."/>
            <person name="Op den Camp H."/>
            <person name="Overmann J."/>
            <person name="Amann R."/>
            <person name="Jetten M.S.M."/>
            <person name="Mascher T."/>
            <person name="Medema M.H."/>
            <person name="Devos D.P."/>
            <person name="Kaster A.-K."/>
            <person name="Ovreas L."/>
            <person name="Rohde M."/>
            <person name="Galperin M.Y."/>
            <person name="Jogler C."/>
        </authorList>
    </citation>
    <scope>NUCLEOTIDE SEQUENCE [LARGE SCALE GENOMIC DNA]</scope>
    <source>
        <strain evidence="4 5">Pla175</strain>
    </source>
</reference>
<dbReference type="Proteomes" id="UP000317429">
    <property type="component" value="Chromosome"/>
</dbReference>
<dbReference type="Gene3D" id="3.40.50.720">
    <property type="entry name" value="NAD(P)-binding Rossmann-like Domain"/>
    <property type="match status" value="1"/>
</dbReference>
<evidence type="ECO:0000313" key="4">
    <source>
        <dbReference type="EMBL" id="QDU86739.1"/>
    </source>
</evidence>
<dbReference type="PANTHER" id="PTHR11092">
    <property type="entry name" value="SUGAR NUCLEOTIDE EPIMERASE RELATED"/>
    <property type="match status" value="1"/>
</dbReference>
<dbReference type="SUPFAM" id="SSF51735">
    <property type="entry name" value="NAD(P)-binding Rossmann-fold domains"/>
    <property type="match status" value="1"/>
</dbReference>
<dbReference type="KEGG" id="pnd:Pla175_00890"/>
<dbReference type="RefSeq" id="WP_145280238.1">
    <property type="nucleotide sequence ID" value="NZ_CP036291.1"/>
</dbReference>
<gene>
    <name evidence="4" type="ORF">Pla175_00890</name>
</gene>
<dbReference type="InterPro" id="IPR013549">
    <property type="entry name" value="DUF1731"/>
</dbReference>
<dbReference type="PANTHER" id="PTHR11092:SF0">
    <property type="entry name" value="EPIMERASE FAMILY PROTEIN SDR39U1"/>
    <property type="match status" value="1"/>
</dbReference>
<evidence type="ECO:0000313" key="5">
    <source>
        <dbReference type="Proteomes" id="UP000317429"/>
    </source>
</evidence>
<comment type="similarity">
    <text evidence="1">Belongs to the NAD(P)-dependent epimerase/dehydratase family. SDR39U1 subfamily.</text>
</comment>
<evidence type="ECO:0000259" key="3">
    <source>
        <dbReference type="Pfam" id="PF08338"/>
    </source>
</evidence>
<keyword evidence="5" id="KW-1185">Reference proteome</keyword>
<dbReference type="NCBIfam" id="TIGR01777">
    <property type="entry name" value="yfcH"/>
    <property type="match status" value="1"/>
</dbReference>
<organism evidence="4 5">
    <name type="scientific">Pirellulimonas nuda</name>
    <dbReference type="NCBI Taxonomy" id="2528009"/>
    <lineage>
        <taxon>Bacteria</taxon>
        <taxon>Pseudomonadati</taxon>
        <taxon>Planctomycetota</taxon>
        <taxon>Planctomycetia</taxon>
        <taxon>Pirellulales</taxon>
        <taxon>Lacipirellulaceae</taxon>
        <taxon>Pirellulimonas</taxon>
    </lineage>
</organism>
<sequence length="302" mass="32254">METRTIAVTGASGLIGTALCKSLRDDGCRVLELVRREVKDPEREVYWKPSAGEIDASRLEGVDGVVHLAGVNIADKRWTPEFKQKIVDSRVQGTELLAGAIAALADKPRVLVQASAIGYYGDRGDAVMTEESSAGDDFLAKTCVLWEASSKAAWEAGVRVAQLRIGVVMSPEGGALKELLPKFNLGGGATLGDGKQWMSWVALPDVVGALRFCLDNEGVHGAVNGAAPGAVTNREFTKTLAGVLSRPALLTLPKFAVRAMFGEMGDALLLSSTRVAPTRLEEAGYRFKHPELEPALRALLEK</sequence>
<dbReference type="InterPro" id="IPR001509">
    <property type="entry name" value="Epimerase_deHydtase"/>
</dbReference>
<evidence type="ECO:0000256" key="1">
    <source>
        <dbReference type="ARBA" id="ARBA00009353"/>
    </source>
</evidence>
<accession>A0A518D5J9</accession>
<name>A0A518D5J9_9BACT</name>